<accession>A0A2G3ECC6</accession>
<evidence type="ECO:0008006" key="4">
    <source>
        <dbReference type="Google" id="ProtNLM"/>
    </source>
</evidence>
<keyword evidence="1" id="KW-1133">Transmembrane helix</keyword>
<proteinExistence type="predicted"/>
<evidence type="ECO:0000256" key="1">
    <source>
        <dbReference type="SAM" id="Phobius"/>
    </source>
</evidence>
<dbReference type="RefSeq" id="WP_099412808.1">
    <property type="nucleotide sequence ID" value="NZ_PDYH01000010.1"/>
</dbReference>
<organism evidence="2 3">
    <name type="scientific">Pseudobutyrivibrio ruminis</name>
    <dbReference type="NCBI Taxonomy" id="46206"/>
    <lineage>
        <taxon>Bacteria</taxon>
        <taxon>Bacillati</taxon>
        <taxon>Bacillota</taxon>
        <taxon>Clostridia</taxon>
        <taxon>Lachnospirales</taxon>
        <taxon>Lachnospiraceae</taxon>
        <taxon>Pseudobutyrivibrio</taxon>
    </lineage>
</organism>
<sequence>MSLKIRKTIPHNSNNSVCRPPIGNTSIFKIISKKFKSPICNINSKEMPFYASFQKASYTIEAAVIMPLFITLMVFGMFIFRLLQVQSGVQHSIDTASRMMAITLGNISNEGESDKDVEINPDDATLGSFLTSEGMKVAAIGYAQANISSNKVPVEFVDGGALGFNFFESNVEGNYIDLKVTYTMTFPVGLLGDFSFDVSQRARNRKWVGYSKAENTTDGLYVYITDHGEVYHSSMNCTYLRPSVHRVPMGDLGSRRNNGGAIYYECKRCKNVKPNGFVFLTDYGTAFHNDPNCTEIKHNIKKVLYEEVKDNMRPCSKCGQTH</sequence>
<feature type="transmembrane region" description="Helical" evidence="1">
    <location>
        <begin position="62"/>
        <end position="83"/>
    </location>
</feature>
<comment type="caution">
    <text evidence="2">The sequence shown here is derived from an EMBL/GenBank/DDBJ whole genome shotgun (WGS) entry which is preliminary data.</text>
</comment>
<dbReference type="Proteomes" id="UP000224317">
    <property type="component" value="Unassembled WGS sequence"/>
</dbReference>
<reference evidence="2" key="1">
    <citation type="submission" date="2017-10" db="EMBL/GenBank/DDBJ databases">
        <title>Resolving the taxonomy of Roseburia spp., Eubacterium rectale and Agathobacter spp. through phylogenomic analysis.</title>
        <authorList>
            <person name="Sheridan P.O."/>
            <person name="Walker A.W."/>
            <person name="Duncan S.H."/>
            <person name="Scott K.P."/>
            <person name="Toole P.W.O."/>
            <person name="Luis P."/>
            <person name="Flint H.J."/>
        </authorList>
    </citation>
    <scope>NUCLEOTIDE SEQUENCE [LARGE SCALE GENOMIC DNA]</scope>
    <source>
        <strain evidence="2">JK10</strain>
    </source>
</reference>
<keyword evidence="1" id="KW-0472">Membrane</keyword>
<name>A0A2G3ECC6_9FIRM</name>
<keyword evidence="1" id="KW-0812">Transmembrane</keyword>
<protein>
    <recommendedName>
        <fullName evidence="4">Pilus assembly protein</fullName>
    </recommendedName>
</protein>
<keyword evidence="3" id="KW-1185">Reference proteome</keyword>
<evidence type="ECO:0000313" key="3">
    <source>
        <dbReference type="Proteomes" id="UP000224317"/>
    </source>
</evidence>
<gene>
    <name evidence="2" type="ORF">CSX00_03260</name>
</gene>
<evidence type="ECO:0000313" key="2">
    <source>
        <dbReference type="EMBL" id="PHU40979.1"/>
    </source>
</evidence>
<dbReference type="AlphaFoldDB" id="A0A2G3ECC6"/>
<dbReference type="EMBL" id="PDYH01000010">
    <property type="protein sequence ID" value="PHU40979.1"/>
    <property type="molecule type" value="Genomic_DNA"/>
</dbReference>